<keyword evidence="2 4" id="KW-0238">DNA-binding</keyword>
<evidence type="ECO:0000256" key="4">
    <source>
        <dbReference type="PROSITE-ProRule" id="PRU00335"/>
    </source>
</evidence>
<dbReference type="InterPro" id="IPR054156">
    <property type="entry name" value="YxaF_TetR_C"/>
</dbReference>
<dbReference type="InterPro" id="IPR001647">
    <property type="entry name" value="HTH_TetR"/>
</dbReference>
<name>A0A532UZH1_UNCL8</name>
<dbReference type="PANTHER" id="PTHR47506:SF3">
    <property type="entry name" value="HTH-TYPE TRANSCRIPTIONAL REGULATOR LMRA"/>
    <property type="match status" value="1"/>
</dbReference>
<evidence type="ECO:0000256" key="2">
    <source>
        <dbReference type="ARBA" id="ARBA00023125"/>
    </source>
</evidence>
<dbReference type="PANTHER" id="PTHR47506">
    <property type="entry name" value="TRANSCRIPTIONAL REGULATORY PROTEIN"/>
    <property type="match status" value="1"/>
</dbReference>
<proteinExistence type="predicted"/>
<dbReference type="Gene3D" id="1.10.357.10">
    <property type="entry name" value="Tetracycline Repressor, domain 2"/>
    <property type="match status" value="1"/>
</dbReference>
<feature type="DNA-binding region" description="H-T-H motif" evidence="4">
    <location>
        <begin position="48"/>
        <end position="67"/>
    </location>
</feature>
<evidence type="ECO:0000256" key="3">
    <source>
        <dbReference type="ARBA" id="ARBA00023163"/>
    </source>
</evidence>
<accession>A0A532UZH1</accession>
<dbReference type="AlphaFoldDB" id="A0A532UZH1"/>
<dbReference type="InterPro" id="IPR009057">
    <property type="entry name" value="Homeodomain-like_sf"/>
</dbReference>
<dbReference type="Proteomes" id="UP000319619">
    <property type="component" value="Unassembled WGS sequence"/>
</dbReference>
<reference evidence="6 7" key="1">
    <citation type="submission" date="2017-06" db="EMBL/GenBank/DDBJ databases">
        <title>Novel microbial phyla capable of carbon fixation and sulfur reduction in deep-sea sediments.</title>
        <authorList>
            <person name="Huang J."/>
            <person name="Baker B."/>
            <person name="Wang Y."/>
        </authorList>
    </citation>
    <scope>NUCLEOTIDE SEQUENCE [LARGE SCALE GENOMIC DNA]</scope>
    <source>
        <strain evidence="6">B3_LCP</strain>
    </source>
</reference>
<feature type="domain" description="HTH tetR-type" evidence="5">
    <location>
        <begin position="25"/>
        <end position="85"/>
    </location>
</feature>
<protein>
    <submittedName>
        <fullName evidence="6">TetR family transcriptional regulator</fullName>
    </submittedName>
</protein>
<dbReference type="PROSITE" id="PS50977">
    <property type="entry name" value="HTH_TETR_2"/>
    <property type="match status" value="1"/>
</dbReference>
<dbReference type="Pfam" id="PF00440">
    <property type="entry name" value="TetR_N"/>
    <property type="match status" value="1"/>
</dbReference>
<keyword evidence="1" id="KW-0805">Transcription regulation</keyword>
<sequence>MRIVNYCLTINRPVIILLITMSKSDDTKARIIAATIDLLQERGYHATGLNQIVQESGTPKGSLYFHFPNGKEEIVAEAIHTTQIYVGGMIKQALDSNDKVGEAIYAVAKGMAQHLKDSDYYKGCAVASITMDMSGGSNRLQKACDAAFQSWLMLYENRFIKAGFPQSQAKSWAILSFSIMEGALLVCRAQRDTEPLDLAADLLKNLIDSVCKFSGL</sequence>
<dbReference type="Pfam" id="PF21993">
    <property type="entry name" value="TetR_C_13_2"/>
    <property type="match status" value="1"/>
</dbReference>
<evidence type="ECO:0000313" key="6">
    <source>
        <dbReference type="EMBL" id="TKJ40351.1"/>
    </source>
</evidence>
<keyword evidence="3" id="KW-0804">Transcription</keyword>
<evidence type="ECO:0000313" key="7">
    <source>
        <dbReference type="Proteomes" id="UP000319619"/>
    </source>
</evidence>
<comment type="caution">
    <text evidence="6">The sequence shown here is derived from an EMBL/GenBank/DDBJ whole genome shotgun (WGS) entry which is preliminary data.</text>
</comment>
<dbReference type="EMBL" id="NJBN01000005">
    <property type="protein sequence ID" value="TKJ40351.1"/>
    <property type="molecule type" value="Genomic_DNA"/>
</dbReference>
<dbReference type="PRINTS" id="PR00455">
    <property type="entry name" value="HTHTETR"/>
</dbReference>
<organism evidence="6 7">
    <name type="scientific">candidate division LCP-89 bacterium B3_LCP</name>
    <dbReference type="NCBI Taxonomy" id="2012998"/>
    <lineage>
        <taxon>Bacteria</taxon>
        <taxon>Pseudomonadati</taxon>
        <taxon>Bacteria division LCP-89</taxon>
    </lineage>
</organism>
<evidence type="ECO:0000259" key="5">
    <source>
        <dbReference type="PROSITE" id="PS50977"/>
    </source>
</evidence>
<gene>
    <name evidence="6" type="ORF">CEE37_08470</name>
</gene>
<evidence type="ECO:0000256" key="1">
    <source>
        <dbReference type="ARBA" id="ARBA00023015"/>
    </source>
</evidence>
<dbReference type="InterPro" id="IPR036271">
    <property type="entry name" value="Tet_transcr_reg_TetR-rel_C_sf"/>
</dbReference>
<dbReference type="SUPFAM" id="SSF46689">
    <property type="entry name" value="Homeodomain-like"/>
    <property type="match status" value="1"/>
</dbReference>
<dbReference type="GO" id="GO:0003677">
    <property type="term" value="F:DNA binding"/>
    <property type="evidence" value="ECO:0007669"/>
    <property type="project" value="UniProtKB-UniRule"/>
</dbReference>
<dbReference type="SUPFAM" id="SSF48498">
    <property type="entry name" value="Tetracyclin repressor-like, C-terminal domain"/>
    <property type="match status" value="1"/>
</dbReference>